<dbReference type="SUPFAM" id="SSF52047">
    <property type="entry name" value="RNI-like"/>
    <property type="match status" value="1"/>
</dbReference>
<proteinExistence type="predicted"/>
<protein>
    <recommendedName>
        <fullName evidence="3">F-box domain-containing protein</fullName>
    </recommendedName>
</protein>
<sequence>MRLRSDVSHLLNTNTVPTSIEIATVQNALDSLGGRISTLQSQLYRLEKQRRQHRAILSPVRRIPLEVLAEIFVLVAPGVKNIYERQTVIDLGLVCRSWRAATLVVHQLWNGFSFTPSYPPNIYPRVVSWFRRSGSIPKSLKYGANFNYCQCTEGVGKECFTFHPALTKLLVEGPPLDHFTLVVNSPKCFREWTAAMDAATSPHTTPRPWDSLRSFKLKFHEDYENEREWDNSSDPAESIFLNLPPNMTSFGLYLPAAGRTVFPDGGDSRTAGLNIPANVLERLTEFTIRCDWAGARLFGVLHFCTNLETLTIDFHHKSPLELEDDHPILHMLSHSPVSLPSLRALRIRNTATIDVLRYMKAPALTHLDFSMWSGEDPDFADKLISFLDISNARSTLQSLRIYDLTIPAAELRRSLSNLPSLKRLTLELTKFADAPLFVDAHGDQDKITNVEPDLPSLEHFELLELAHDFPIREMLVHLKRRRLNERCTLTVAYMSKLWLRCTESSYWDGYAPPELSIRVFPAFGAMHQDAKDWFYLLY</sequence>
<dbReference type="InterPro" id="IPR032675">
    <property type="entry name" value="LRR_dom_sf"/>
</dbReference>
<accession>A0A8H5ESE2</accession>
<keyword evidence="2" id="KW-1185">Reference proteome</keyword>
<name>A0A8H5ESE2_9AGAR</name>
<dbReference type="OrthoDB" id="3365698at2759"/>
<dbReference type="EMBL" id="JAACJK010000230">
    <property type="protein sequence ID" value="KAF5310333.1"/>
    <property type="molecule type" value="Genomic_DNA"/>
</dbReference>
<comment type="caution">
    <text evidence="1">The sequence shown here is derived from an EMBL/GenBank/DDBJ whole genome shotgun (WGS) entry which is preliminary data.</text>
</comment>
<evidence type="ECO:0008006" key="3">
    <source>
        <dbReference type="Google" id="ProtNLM"/>
    </source>
</evidence>
<evidence type="ECO:0000313" key="2">
    <source>
        <dbReference type="Proteomes" id="UP000541558"/>
    </source>
</evidence>
<evidence type="ECO:0000313" key="1">
    <source>
        <dbReference type="EMBL" id="KAF5310333.1"/>
    </source>
</evidence>
<gene>
    <name evidence="1" type="ORF">D9611_012076</name>
</gene>
<dbReference type="Proteomes" id="UP000541558">
    <property type="component" value="Unassembled WGS sequence"/>
</dbReference>
<dbReference type="Gene3D" id="3.80.10.10">
    <property type="entry name" value="Ribonuclease Inhibitor"/>
    <property type="match status" value="1"/>
</dbReference>
<reference evidence="1 2" key="1">
    <citation type="journal article" date="2020" name="ISME J.">
        <title>Uncovering the hidden diversity of litter-decomposition mechanisms in mushroom-forming fungi.</title>
        <authorList>
            <person name="Floudas D."/>
            <person name="Bentzer J."/>
            <person name="Ahren D."/>
            <person name="Johansson T."/>
            <person name="Persson P."/>
            <person name="Tunlid A."/>
        </authorList>
    </citation>
    <scope>NUCLEOTIDE SEQUENCE [LARGE SCALE GENOMIC DNA]</scope>
    <source>
        <strain evidence="1 2">CBS 175.51</strain>
    </source>
</reference>
<organism evidence="1 2">
    <name type="scientific">Ephemerocybe angulata</name>
    <dbReference type="NCBI Taxonomy" id="980116"/>
    <lineage>
        <taxon>Eukaryota</taxon>
        <taxon>Fungi</taxon>
        <taxon>Dikarya</taxon>
        <taxon>Basidiomycota</taxon>
        <taxon>Agaricomycotina</taxon>
        <taxon>Agaricomycetes</taxon>
        <taxon>Agaricomycetidae</taxon>
        <taxon>Agaricales</taxon>
        <taxon>Agaricineae</taxon>
        <taxon>Psathyrellaceae</taxon>
        <taxon>Ephemerocybe</taxon>
    </lineage>
</organism>
<dbReference type="AlphaFoldDB" id="A0A8H5ESE2"/>